<dbReference type="InterPro" id="IPR016092">
    <property type="entry name" value="ATAP"/>
</dbReference>
<dbReference type="PANTHER" id="PTHR43011">
    <property type="entry name" value="IRON-SULFUR CLUSTER ASSEMBLY 2 HOMOLOG, MITOCHONDRIAL"/>
    <property type="match status" value="1"/>
</dbReference>
<reference evidence="3" key="1">
    <citation type="submission" date="2023-03" db="EMBL/GenBank/DDBJ databases">
        <title>Emydomyces testavorans Genome Sequence.</title>
        <authorList>
            <person name="Hoyer L."/>
        </authorList>
    </citation>
    <scope>NUCLEOTIDE SEQUENCE</scope>
    <source>
        <strain evidence="3">16-2883</strain>
    </source>
</reference>
<organism evidence="3 4">
    <name type="scientific">Emydomyces testavorans</name>
    <dbReference type="NCBI Taxonomy" id="2070801"/>
    <lineage>
        <taxon>Eukaryota</taxon>
        <taxon>Fungi</taxon>
        <taxon>Dikarya</taxon>
        <taxon>Ascomycota</taxon>
        <taxon>Pezizomycotina</taxon>
        <taxon>Eurotiomycetes</taxon>
        <taxon>Eurotiomycetidae</taxon>
        <taxon>Onygenales</taxon>
        <taxon>Nannizziopsiaceae</taxon>
        <taxon>Emydomyces</taxon>
    </lineage>
</organism>
<feature type="region of interest" description="Disordered" evidence="2">
    <location>
        <begin position="36"/>
        <end position="94"/>
    </location>
</feature>
<name>A0AAF0DIR7_9EURO</name>
<dbReference type="EMBL" id="CP120628">
    <property type="protein sequence ID" value="WEW59088.1"/>
    <property type="molecule type" value="Genomic_DNA"/>
</dbReference>
<dbReference type="SUPFAM" id="SSF89360">
    <property type="entry name" value="HesB-like domain"/>
    <property type="match status" value="1"/>
</dbReference>
<dbReference type="NCBIfam" id="TIGR00049">
    <property type="entry name" value="iron-sulfur cluster assembly accessory protein"/>
    <property type="match status" value="1"/>
</dbReference>
<gene>
    <name evidence="3" type="primary">ISA2</name>
    <name evidence="3" type="ORF">PRK78_004557</name>
</gene>
<feature type="compositionally biased region" description="Polar residues" evidence="2">
    <location>
        <begin position="60"/>
        <end position="79"/>
    </location>
</feature>
<sequence length="242" mass="26280">MSQRVLFPSVCRRLTRSQITLVASLSQQCQRCLSSTSSRTGFNSSNTFSNSQPISPFPLQLQSSRPFQSSRQHQAQSHPSLDRRLPFSTTPVKHATSVSLNPRVDDDGNPMMVEISPRAAKRLRELTDPSSSSPSQSPPYNHLRVTVTSGGCHGFQYLMSLESLSKIDPDEDTVFEADSQDHTSKPPGGGGAAKVVMDSASLELLRGSTIDYTVELIGSQFKVANNPRATSNCGCGTSFDVK</sequence>
<dbReference type="InterPro" id="IPR035903">
    <property type="entry name" value="HesB-like_dom_sf"/>
</dbReference>
<comment type="similarity">
    <text evidence="1">Belongs to the HesB/IscA family.</text>
</comment>
<feature type="compositionally biased region" description="Low complexity" evidence="2">
    <location>
        <begin position="36"/>
        <end position="51"/>
    </location>
</feature>
<dbReference type="GO" id="GO:0005506">
    <property type="term" value="F:iron ion binding"/>
    <property type="evidence" value="ECO:0007669"/>
    <property type="project" value="TreeGrafter"/>
</dbReference>
<dbReference type="GO" id="GO:0051537">
    <property type="term" value="F:2 iron, 2 sulfur cluster binding"/>
    <property type="evidence" value="ECO:0007669"/>
    <property type="project" value="TreeGrafter"/>
</dbReference>
<accession>A0AAF0DIR7</accession>
<evidence type="ECO:0000256" key="1">
    <source>
        <dbReference type="ARBA" id="ARBA00006718"/>
    </source>
</evidence>
<evidence type="ECO:0000313" key="4">
    <source>
        <dbReference type="Proteomes" id="UP001219355"/>
    </source>
</evidence>
<evidence type="ECO:0000256" key="2">
    <source>
        <dbReference type="SAM" id="MobiDB-lite"/>
    </source>
</evidence>
<dbReference type="GO" id="GO:0051539">
    <property type="term" value="F:4 iron, 4 sulfur cluster binding"/>
    <property type="evidence" value="ECO:0007669"/>
    <property type="project" value="TreeGrafter"/>
</dbReference>
<keyword evidence="4" id="KW-1185">Reference proteome</keyword>
<dbReference type="GO" id="GO:0016226">
    <property type="term" value="P:iron-sulfur cluster assembly"/>
    <property type="evidence" value="ECO:0007669"/>
    <property type="project" value="InterPro"/>
</dbReference>
<dbReference type="GO" id="GO:0005739">
    <property type="term" value="C:mitochondrion"/>
    <property type="evidence" value="ECO:0007669"/>
    <property type="project" value="TreeGrafter"/>
</dbReference>
<dbReference type="Proteomes" id="UP001219355">
    <property type="component" value="Chromosome 2"/>
</dbReference>
<dbReference type="AlphaFoldDB" id="A0AAF0DIR7"/>
<dbReference type="PANTHER" id="PTHR43011:SF1">
    <property type="entry name" value="IRON-SULFUR CLUSTER ASSEMBLY 2 HOMOLOG, MITOCHONDRIAL"/>
    <property type="match status" value="1"/>
</dbReference>
<dbReference type="Gene3D" id="2.60.300.12">
    <property type="entry name" value="HesB-like domain"/>
    <property type="match status" value="1"/>
</dbReference>
<protein>
    <submittedName>
        <fullName evidence="3">[4Fe-4S] proteins maturation</fullName>
    </submittedName>
</protein>
<evidence type="ECO:0000313" key="3">
    <source>
        <dbReference type="EMBL" id="WEW59088.1"/>
    </source>
</evidence>
<proteinExistence type="inferred from homology"/>